<dbReference type="EMBL" id="JALAZD010000003">
    <property type="protein sequence ID" value="MCI0128738.1"/>
    <property type="molecule type" value="Genomic_DNA"/>
</dbReference>
<feature type="domain" description="ABC transporter" evidence="4">
    <location>
        <begin position="7"/>
        <end position="237"/>
    </location>
</feature>
<name>A0AA41QQJ5_9HYPH</name>
<dbReference type="GO" id="GO:0005524">
    <property type="term" value="F:ATP binding"/>
    <property type="evidence" value="ECO:0007669"/>
    <property type="project" value="UniProtKB-KW"/>
</dbReference>
<dbReference type="SMART" id="SM00382">
    <property type="entry name" value="AAA"/>
    <property type="match status" value="1"/>
</dbReference>
<keyword evidence="3 5" id="KW-0067">ATP-binding</keyword>
<evidence type="ECO:0000256" key="2">
    <source>
        <dbReference type="ARBA" id="ARBA00022741"/>
    </source>
</evidence>
<sequence length="326" mass="36610">MPGAPIIELRNLGKHYGNTVALNDINLDILDNEAFALLGPNGAGKTTLLHILCSILTPDTGTAIIAGFDVVRQPLKARKHLGVVFQEPSLDDRLTVYENLDFHCLIYQVPARERKARIADVLDLVELSDWRDRLVRTLSSGMKRRLEIARALVHDSRIVFLDEPTVGLDVQSRARIWDYLNELRQRRRLTLVVTTHYIEEVENCDRACIIDQGQVMAIGTPTSLKAEYGHRSLRVIPIDDGARREILAAYPESIQYGDEVVIPVPDDQFAGAFLARYGNRVGEFVLDTPSLEQVFLALTGRALRDKEASGRERTYAFGQRGGEHTR</sequence>
<dbReference type="PROSITE" id="PS00211">
    <property type="entry name" value="ABC_TRANSPORTER_1"/>
    <property type="match status" value="1"/>
</dbReference>
<dbReference type="InterPro" id="IPR003593">
    <property type="entry name" value="AAA+_ATPase"/>
</dbReference>
<protein>
    <submittedName>
        <fullName evidence="5">ABC transporter ATP-binding protein</fullName>
    </submittedName>
</protein>
<reference evidence="5" key="1">
    <citation type="submission" date="2022-03" db="EMBL/GenBank/DDBJ databases">
        <title>The complete genome sequence of a Methyloterrigena soli.</title>
        <authorList>
            <person name="Zi Z."/>
        </authorList>
    </citation>
    <scope>NUCLEOTIDE SEQUENCE</scope>
    <source>
        <strain evidence="5">M48</strain>
    </source>
</reference>
<dbReference type="GO" id="GO:0016887">
    <property type="term" value="F:ATP hydrolysis activity"/>
    <property type="evidence" value="ECO:0007669"/>
    <property type="project" value="InterPro"/>
</dbReference>
<dbReference type="InterPro" id="IPR027417">
    <property type="entry name" value="P-loop_NTPase"/>
</dbReference>
<evidence type="ECO:0000313" key="5">
    <source>
        <dbReference type="EMBL" id="MCI0128738.1"/>
    </source>
</evidence>
<comment type="similarity">
    <text evidence="1">Belongs to the ABC transporter superfamily.</text>
</comment>
<dbReference type="PROSITE" id="PS50893">
    <property type="entry name" value="ABC_TRANSPORTER_2"/>
    <property type="match status" value="1"/>
</dbReference>
<dbReference type="SUPFAM" id="SSF52540">
    <property type="entry name" value="P-loop containing nucleoside triphosphate hydrolases"/>
    <property type="match status" value="1"/>
</dbReference>
<dbReference type="PANTHER" id="PTHR43582">
    <property type="entry name" value="LINEARMYCIN RESISTANCE ATP-BINDING PROTEIN LNRL"/>
    <property type="match status" value="1"/>
</dbReference>
<evidence type="ECO:0000313" key="6">
    <source>
        <dbReference type="Proteomes" id="UP001156140"/>
    </source>
</evidence>
<organism evidence="5 6">
    <name type="scientific">Paradevosia shaoguanensis</name>
    <dbReference type="NCBI Taxonomy" id="1335043"/>
    <lineage>
        <taxon>Bacteria</taxon>
        <taxon>Pseudomonadati</taxon>
        <taxon>Pseudomonadota</taxon>
        <taxon>Alphaproteobacteria</taxon>
        <taxon>Hyphomicrobiales</taxon>
        <taxon>Devosiaceae</taxon>
        <taxon>Paradevosia</taxon>
    </lineage>
</organism>
<dbReference type="Gene3D" id="3.40.50.300">
    <property type="entry name" value="P-loop containing nucleotide triphosphate hydrolases"/>
    <property type="match status" value="1"/>
</dbReference>
<gene>
    <name evidence="5" type="ORF">ML536_18045</name>
</gene>
<dbReference type="Proteomes" id="UP001156140">
    <property type="component" value="Unassembled WGS sequence"/>
</dbReference>
<dbReference type="AlphaFoldDB" id="A0AA41QQJ5"/>
<dbReference type="Pfam" id="PF00005">
    <property type="entry name" value="ABC_tran"/>
    <property type="match status" value="1"/>
</dbReference>
<dbReference type="PANTHER" id="PTHR43582:SF2">
    <property type="entry name" value="LINEARMYCIN RESISTANCE ATP-BINDING PROTEIN LNRL"/>
    <property type="match status" value="1"/>
</dbReference>
<comment type="caution">
    <text evidence="5">The sequence shown here is derived from an EMBL/GenBank/DDBJ whole genome shotgun (WGS) entry which is preliminary data.</text>
</comment>
<evidence type="ECO:0000256" key="1">
    <source>
        <dbReference type="ARBA" id="ARBA00005417"/>
    </source>
</evidence>
<keyword evidence="6" id="KW-1185">Reference proteome</keyword>
<proteinExistence type="inferred from homology"/>
<evidence type="ECO:0000259" key="4">
    <source>
        <dbReference type="PROSITE" id="PS50893"/>
    </source>
</evidence>
<dbReference type="InterPro" id="IPR017871">
    <property type="entry name" value="ABC_transporter-like_CS"/>
</dbReference>
<keyword evidence="2" id="KW-0547">Nucleotide-binding</keyword>
<accession>A0AA41QQJ5</accession>
<dbReference type="RefSeq" id="WP_203063197.1">
    <property type="nucleotide sequence ID" value="NZ_CP068983.1"/>
</dbReference>
<dbReference type="InterPro" id="IPR003439">
    <property type="entry name" value="ABC_transporter-like_ATP-bd"/>
</dbReference>
<evidence type="ECO:0000256" key="3">
    <source>
        <dbReference type="ARBA" id="ARBA00022840"/>
    </source>
</evidence>